<keyword evidence="1" id="KW-0472">Membrane</keyword>
<dbReference type="AlphaFoldDB" id="A3XHR8"/>
<dbReference type="HOGENOM" id="CLU_1254630_0_0_10"/>
<accession>A3XHR8</accession>
<dbReference type="Proteomes" id="UP000001601">
    <property type="component" value="Unassembled WGS sequence"/>
</dbReference>
<feature type="transmembrane region" description="Helical" evidence="1">
    <location>
        <begin position="107"/>
        <end position="125"/>
    </location>
</feature>
<dbReference type="RefSeq" id="WP_009781656.1">
    <property type="nucleotide sequence ID" value="NZ_CH672395.1"/>
</dbReference>
<comment type="caution">
    <text evidence="2">The sequence shown here is derived from an EMBL/GenBank/DDBJ whole genome shotgun (WGS) entry which is preliminary data.</text>
</comment>
<sequence>MIIAIAQTVSERKLSIILDNPMLWIMNSLELIAFAVGLIYWGKFKNSTVKWFILFLGYNFFNEMAAAVFYVLEWVADSNMIFYNFRYLIYFGLLFSLYYNKLERSKFRKAIIGLSVIWLFVYVYWLSVSNFWIQFALVPGVLGGFFLMGIILFYFVESISQRSVRGIQNDFFTYLSLGLLLEAVVQLPVLITIHVGWAQITEYSDSRNDFFNTIKQVSFVASCIMYFVFMFGFYRSKGP</sequence>
<keyword evidence="1" id="KW-1133">Transmembrane helix</keyword>
<proteinExistence type="predicted"/>
<keyword evidence="3" id="KW-1185">Reference proteome</keyword>
<evidence type="ECO:0000256" key="1">
    <source>
        <dbReference type="SAM" id="Phobius"/>
    </source>
</evidence>
<feature type="transmembrane region" description="Helical" evidence="1">
    <location>
        <begin position="81"/>
        <end position="100"/>
    </location>
</feature>
<dbReference type="OrthoDB" id="1452325at2"/>
<feature type="transmembrane region" description="Helical" evidence="1">
    <location>
        <begin position="131"/>
        <end position="156"/>
    </location>
</feature>
<feature type="transmembrane region" description="Helical" evidence="1">
    <location>
        <begin position="217"/>
        <end position="234"/>
    </location>
</feature>
<feature type="transmembrane region" description="Helical" evidence="1">
    <location>
        <begin position="22"/>
        <end position="41"/>
    </location>
</feature>
<evidence type="ECO:0000313" key="3">
    <source>
        <dbReference type="Proteomes" id="UP000001601"/>
    </source>
</evidence>
<dbReference type="STRING" id="398720.MED217_16580"/>
<gene>
    <name evidence="2" type="ORF">MED217_16580</name>
</gene>
<feature type="transmembrane region" description="Helical" evidence="1">
    <location>
        <begin position="177"/>
        <end position="197"/>
    </location>
</feature>
<reference evidence="2 3" key="1">
    <citation type="journal article" date="2007" name="Nature">
        <title>Light stimulates growth of proteorhodopsin-containing marine Flavobacteria.</title>
        <authorList>
            <person name="Gomez-Consarnau L."/>
            <person name="Gonzalez J.M."/>
            <person name="Coll-Llado M."/>
            <person name="Gourdon P."/>
            <person name="Pascher T."/>
            <person name="Neutze R."/>
            <person name="Pedros-Alio C."/>
            <person name="Pinhassi J."/>
        </authorList>
    </citation>
    <scope>NUCLEOTIDE SEQUENCE [LARGE SCALE GENOMIC DNA]</scope>
    <source>
        <strain evidence="2 3">MED217</strain>
    </source>
</reference>
<protein>
    <submittedName>
        <fullName evidence="2">Uncharacterized protein</fullName>
    </submittedName>
</protein>
<organism evidence="2 3">
    <name type="scientific">Leeuwenhoekiella blandensis (strain CECT 7118 / CCUG 51940 / KCTC 22103 / MED217)</name>
    <name type="common">Flavobacterium sp. (strain MED217)</name>
    <dbReference type="NCBI Taxonomy" id="398720"/>
    <lineage>
        <taxon>Bacteria</taxon>
        <taxon>Pseudomonadati</taxon>
        <taxon>Bacteroidota</taxon>
        <taxon>Flavobacteriia</taxon>
        <taxon>Flavobacteriales</taxon>
        <taxon>Flavobacteriaceae</taxon>
        <taxon>Leeuwenhoekiella</taxon>
    </lineage>
</organism>
<evidence type="ECO:0000313" key="2">
    <source>
        <dbReference type="EMBL" id="EAQ51177.1"/>
    </source>
</evidence>
<feature type="transmembrane region" description="Helical" evidence="1">
    <location>
        <begin position="53"/>
        <end position="75"/>
    </location>
</feature>
<dbReference type="EMBL" id="AANC01000001">
    <property type="protein sequence ID" value="EAQ51177.1"/>
    <property type="molecule type" value="Genomic_DNA"/>
</dbReference>
<name>A3XHR8_LEEBM</name>
<keyword evidence="1" id="KW-0812">Transmembrane</keyword>